<sequence length="478" mass="54589">MKALFALSLTSKSMLEPCLDALWSSMVSARPLFNIMIPLKTRAKIKKGNPSYHEFLDLVRLLDNANRMTRFYYYANRVKALQVTSGDVDVLLSRALSSQSARANPFLPNLQYIYWPDDKIISLPCIPVLAGPQLMALSLHITAWPKKNEGLLYATFSSLRQACPLLYYLEFTANEDLKWKDINWQFALAFSALFNVTSVKFTCTPSFDTLICLSKMPNLQVLVAKFAPEEPFVWDNVTPLKFPCLRNLRWAAHTVSDAMIFLRRLRLPGRNREIEMFRMDCVLCNPAELSSFFDTLRETCSMQKLSSFLLRVFKWDEPSGTAVNQGPPSSILHPLFEFGNIQNLQIWYFPVELDDALLAAVSTAWPTLHMLQLWIRRPQLRSKITLTGLMTFVRQNRHLVYLAVDIDSWPDDMPVPPPLPAHGVSDTEPSSSKLSVIIRQALTDHLEVVECEKQKAARIQALRRIFPNASAVDYECYN</sequence>
<reference evidence="1 2" key="1">
    <citation type="submission" date="2019-02" db="EMBL/GenBank/DDBJ databases">
        <title>Genome sequencing of the rare red list fungi Hericium alpestre (H. flagellum).</title>
        <authorList>
            <person name="Buettner E."/>
            <person name="Kellner H."/>
        </authorList>
    </citation>
    <scope>NUCLEOTIDE SEQUENCE [LARGE SCALE GENOMIC DNA]</scope>
    <source>
        <strain evidence="1 2">DSM 108284</strain>
    </source>
</reference>
<evidence type="ECO:0000313" key="2">
    <source>
        <dbReference type="Proteomes" id="UP000298061"/>
    </source>
</evidence>
<evidence type="ECO:0008006" key="3">
    <source>
        <dbReference type="Google" id="ProtNLM"/>
    </source>
</evidence>
<evidence type="ECO:0000313" key="1">
    <source>
        <dbReference type="EMBL" id="TFY75730.1"/>
    </source>
</evidence>
<dbReference type="AlphaFoldDB" id="A0A4Y9ZN99"/>
<name>A0A4Y9ZN99_9AGAM</name>
<organism evidence="1 2">
    <name type="scientific">Hericium alpestre</name>
    <dbReference type="NCBI Taxonomy" id="135208"/>
    <lineage>
        <taxon>Eukaryota</taxon>
        <taxon>Fungi</taxon>
        <taxon>Dikarya</taxon>
        <taxon>Basidiomycota</taxon>
        <taxon>Agaricomycotina</taxon>
        <taxon>Agaricomycetes</taxon>
        <taxon>Russulales</taxon>
        <taxon>Hericiaceae</taxon>
        <taxon>Hericium</taxon>
    </lineage>
</organism>
<dbReference type="EMBL" id="SFCI01001455">
    <property type="protein sequence ID" value="TFY75730.1"/>
    <property type="molecule type" value="Genomic_DNA"/>
</dbReference>
<keyword evidence="2" id="KW-1185">Reference proteome</keyword>
<accession>A0A4Y9ZN99</accession>
<dbReference type="OrthoDB" id="2841072at2759"/>
<protein>
    <recommendedName>
        <fullName evidence="3">F-box domain-containing protein</fullName>
    </recommendedName>
</protein>
<dbReference type="Proteomes" id="UP000298061">
    <property type="component" value="Unassembled WGS sequence"/>
</dbReference>
<comment type="caution">
    <text evidence="1">The sequence shown here is derived from an EMBL/GenBank/DDBJ whole genome shotgun (WGS) entry which is preliminary data.</text>
</comment>
<proteinExistence type="predicted"/>
<gene>
    <name evidence="1" type="ORF">EWM64_g8281</name>
</gene>